<organism evidence="1 2">
    <name type="scientific">Nocardioides panacihumi</name>
    <dbReference type="NCBI Taxonomy" id="400774"/>
    <lineage>
        <taxon>Bacteria</taxon>
        <taxon>Bacillati</taxon>
        <taxon>Actinomycetota</taxon>
        <taxon>Actinomycetes</taxon>
        <taxon>Propionibacteriales</taxon>
        <taxon>Nocardioidaceae</taxon>
        <taxon>Nocardioides</taxon>
    </lineage>
</organism>
<dbReference type="RefSeq" id="WP_344047831.1">
    <property type="nucleotide sequence ID" value="NZ_BAAAPB010000005.1"/>
</dbReference>
<evidence type="ECO:0000313" key="2">
    <source>
        <dbReference type="Proteomes" id="UP001500571"/>
    </source>
</evidence>
<evidence type="ECO:0000313" key="1">
    <source>
        <dbReference type="EMBL" id="GAA1974182.1"/>
    </source>
</evidence>
<dbReference type="Proteomes" id="UP001500571">
    <property type="component" value="Unassembled WGS sequence"/>
</dbReference>
<gene>
    <name evidence="1" type="ORF">GCM10009798_39280</name>
</gene>
<protein>
    <recommendedName>
        <fullName evidence="3">DUF4235 domain-containing protein</fullName>
    </recommendedName>
</protein>
<accession>A0ABP5D5E8</accession>
<evidence type="ECO:0008006" key="3">
    <source>
        <dbReference type="Google" id="ProtNLM"/>
    </source>
</evidence>
<name>A0ABP5D5E8_9ACTN</name>
<dbReference type="EMBL" id="BAAAPB010000005">
    <property type="protein sequence ID" value="GAA1974182.1"/>
    <property type="molecule type" value="Genomic_DNA"/>
</dbReference>
<keyword evidence="2" id="KW-1185">Reference proteome</keyword>
<comment type="caution">
    <text evidence="1">The sequence shown here is derived from an EMBL/GenBank/DDBJ whole genome shotgun (WGS) entry which is preliminary data.</text>
</comment>
<sequence length="61" mass="6296">MAQASGAKRVTGALAEATGRSDDEVRLALTIAAVVAGLIATLRLLKSLGELGSDLFARSRR</sequence>
<reference evidence="2" key="1">
    <citation type="journal article" date="2019" name="Int. J. Syst. Evol. Microbiol.">
        <title>The Global Catalogue of Microorganisms (GCM) 10K type strain sequencing project: providing services to taxonomists for standard genome sequencing and annotation.</title>
        <authorList>
            <consortium name="The Broad Institute Genomics Platform"/>
            <consortium name="The Broad Institute Genome Sequencing Center for Infectious Disease"/>
            <person name="Wu L."/>
            <person name="Ma J."/>
        </authorList>
    </citation>
    <scope>NUCLEOTIDE SEQUENCE [LARGE SCALE GENOMIC DNA]</scope>
    <source>
        <strain evidence="2">JCM 15309</strain>
    </source>
</reference>
<proteinExistence type="predicted"/>